<feature type="non-terminal residue" evidence="2">
    <location>
        <position position="1"/>
    </location>
</feature>
<evidence type="ECO:0000313" key="2">
    <source>
        <dbReference type="EMBL" id="CAH2077059.1"/>
    </source>
</evidence>
<dbReference type="Proteomes" id="UP000837857">
    <property type="component" value="Chromosome 9"/>
</dbReference>
<name>A0ABN8JD83_9NEOP</name>
<feature type="chain" id="PRO_5045783722" evidence="1">
    <location>
        <begin position="21"/>
        <end position="152"/>
    </location>
</feature>
<dbReference type="EMBL" id="OW152821">
    <property type="protein sequence ID" value="CAH2077059.1"/>
    <property type="molecule type" value="Genomic_DNA"/>
</dbReference>
<keyword evidence="3" id="KW-1185">Reference proteome</keyword>
<protein>
    <submittedName>
        <fullName evidence="2">Uncharacterized protein</fullName>
    </submittedName>
</protein>
<feature type="signal peptide" evidence="1">
    <location>
        <begin position="1"/>
        <end position="20"/>
    </location>
</feature>
<organism evidence="2 3">
    <name type="scientific">Iphiclides podalirius</name>
    <name type="common">scarce swallowtail</name>
    <dbReference type="NCBI Taxonomy" id="110791"/>
    <lineage>
        <taxon>Eukaryota</taxon>
        <taxon>Metazoa</taxon>
        <taxon>Ecdysozoa</taxon>
        <taxon>Arthropoda</taxon>
        <taxon>Hexapoda</taxon>
        <taxon>Insecta</taxon>
        <taxon>Pterygota</taxon>
        <taxon>Neoptera</taxon>
        <taxon>Endopterygota</taxon>
        <taxon>Lepidoptera</taxon>
        <taxon>Glossata</taxon>
        <taxon>Ditrysia</taxon>
        <taxon>Papilionoidea</taxon>
        <taxon>Papilionidae</taxon>
        <taxon>Papilioninae</taxon>
        <taxon>Iphiclides</taxon>
    </lineage>
</organism>
<evidence type="ECO:0000256" key="1">
    <source>
        <dbReference type="SAM" id="SignalP"/>
    </source>
</evidence>
<evidence type="ECO:0000313" key="3">
    <source>
        <dbReference type="Proteomes" id="UP000837857"/>
    </source>
</evidence>
<proteinExistence type="predicted"/>
<gene>
    <name evidence="2" type="ORF">IPOD504_LOCUS17532</name>
</gene>
<sequence length="152" mass="16946">MKLLAVLNIIVLLRTECGIAFDSYEDYFEDPILNYLLNGNETELSEFKDGGHGELNDGSEPVLFEGIWKCGSCDDIDENREIYSEMNDVDTNIANDNFLQVQIGLAFEEMHCVTIQSDEELEAKIITGSCAGPTITIAVANARHFVVRVYGE</sequence>
<accession>A0ABN8JD83</accession>
<keyword evidence="1" id="KW-0732">Signal</keyword>
<reference evidence="2" key="1">
    <citation type="submission" date="2022-03" db="EMBL/GenBank/DDBJ databases">
        <authorList>
            <person name="Martin H S."/>
        </authorList>
    </citation>
    <scope>NUCLEOTIDE SEQUENCE</scope>
</reference>